<sequence length="532" mass="59067">MDSIAVKPPSGAALASPKVTKNAKTAAVTLNSMESSVAFGCEHVRELFEEAKKPAIRNYIQILQAIHDKPSIIAQTHRSTANGDGRSVVSLRPLYLCLQCPDVMTEEVRDGHVEVKGHGFSVESREGYLYCHPCADYVYDPALETLRLQKGKKRKHEEMNSPDNSQLIRHNSTFVPCRAIGLRGLYNMGQTCFMSVILQTLLHNPFVRNFYLAEGHKPADCEKEACVSCAMDEIIIEFHSVEKTEGYGAVSMLLGSWMAAQALAGYQQQDAHEYMQFILNTLHLENGGSTDSHGSDCACIIHQTFAGMLQSTVTCDKCRNVTTALDPVMDLSLDLRSQAKKRKLQQNGDGGEKDFAIDIRDCLDRFTGRERLAAAEYTCGNCGGEQQNATKQLSIKRLPPVLPIHLKRFEHSKSSSSKLETKIKFPLTLDMYPYTTHCKTTAPTTKASLKNPSLSKPNSNQNINSPYPSLYYELSSVVVHKGKIDSGHYVSYSREGNDWFLFDDSKVVLVPESEVLAANAYLLFYMVGALEV</sequence>
<comment type="subcellular location">
    <subcellularLocation>
        <location evidence="2">Nucleus</location>
    </subcellularLocation>
</comment>
<keyword evidence="19" id="KW-1185">Reference proteome</keyword>
<reference evidence="18" key="1">
    <citation type="journal article" date="2020" name="Stud. Mycol.">
        <title>101 Dothideomycetes genomes: a test case for predicting lifestyles and emergence of pathogens.</title>
        <authorList>
            <person name="Haridas S."/>
            <person name="Albert R."/>
            <person name="Binder M."/>
            <person name="Bloem J."/>
            <person name="Labutti K."/>
            <person name="Salamov A."/>
            <person name="Andreopoulos B."/>
            <person name="Baker S."/>
            <person name="Barry K."/>
            <person name="Bills G."/>
            <person name="Bluhm B."/>
            <person name="Cannon C."/>
            <person name="Castanera R."/>
            <person name="Culley D."/>
            <person name="Daum C."/>
            <person name="Ezra D."/>
            <person name="Gonzalez J."/>
            <person name="Henrissat B."/>
            <person name="Kuo A."/>
            <person name="Liang C."/>
            <person name="Lipzen A."/>
            <person name="Lutzoni F."/>
            <person name="Magnuson J."/>
            <person name="Mondo S."/>
            <person name="Nolan M."/>
            <person name="Ohm R."/>
            <person name="Pangilinan J."/>
            <person name="Park H.-J."/>
            <person name="Ramirez L."/>
            <person name="Alfaro M."/>
            <person name="Sun H."/>
            <person name="Tritt A."/>
            <person name="Yoshinaga Y."/>
            <person name="Zwiers L.-H."/>
            <person name="Turgeon B."/>
            <person name="Goodwin S."/>
            <person name="Spatafora J."/>
            <person name="Crous P."/>
            <person name="Grigoriev I."/>
        </authorList>
    </citation>
    <scope>NUCLEOTIDE SEQUENCE</scope>
    <source>
        <strain evidence="18">CBS 269.34</strain>
    </source>
</reference>
<evidence type="ECO:0000256" key="1">
    <source>
        <dbReference type="ARBA" id="ARBA00000707"/>
    </source>
</evidence>
<evidence type="ECO:0000256" key="6">
    <source>
        <dbReference type="ARBA" id="ARBA00022786"/>
    </source>
</evidence>
<keyword evidence="3 15" id="KW-0645">Protease</keyword>
<dbReference type="Proteomes" id="UP000799750">
    <property type="component" value="Unassembled WGS sequence"/>
</dbReference>
<evidence type="ECO:0000256" key="2">
    <source>
        <dbReference type="ARBA" id="ARBA00004123"/>
    </source>
</evidence>
<dbReference type="AlphaFoldDB" id="A0A6A6R6A1"/>
<evidence type="ECO:0000256" key="13">
    <source>
        <dbReference type="ARBA" id="ARBA00038490"/>
    </source>
</evidence>
<name>A0A6A6R6A1_9PEZI</name>
<keyword evidence="8 15" id="KW-0788">Thiol protease</keyword>
<dbReference type="PROSITE" id="PS00972">
    <property type="entry name" value="USP_1"/>
    <property type="match status" value="1"/>
</dbReference>
<proteinExistence type="inferred from homology"/>
<evidence type="ECO:0000256" key="8">
    <source>
        <dbReference type="ARBA" id="ARBA00022807"/>
    </source>
</evidence>
<dbReference type="GO" id="GO:0004843">
    <property type="term" value="F:cysteine-type deubiquitinase activity"/>
    <property type="evidence" value="ECO:0007669"/>
    <property type="project" value="UniProtKB-UniRule"/>
</dbReference>
<dbReference type="Gene3D" id="3.90.70.10">
    <property type="entry name" value="Cysteine proteinases"/>
    <property type="match status" value="1"/>
</dbReference>
<evidence type="ECO:0000256" key="3">
    <source>
        <dbReference type="ARBA" id="ARBA00022670"/>
    </source>
</evidence>
<dbReference type="SUPFAM" id="SSF54001">
    <property type="entry name" value="Cysteine proteinases"/>
    <property type="match status" value="1"/>
</dbReference>
<dbReference type="GO" id="GO:0016579">
    <property type="term" value="P:protein deubiquitination"/>
    <property type="evidence" value="ECO:0007669"/>
    <property type="project" value="InterPro"/>
</dbReference>
<keyword evidence="4" id="KW-0479">Metal-binding</keyword>
<comment type="similarity">
    <text evidence="13">Belongs to the peptidase C19 family. UBP8 subfamily.</text>
</comment>
<keyword evidence="9" id="KW-0862">Zinc</keyword>
<evidence type="ECO:0000256" key="5">
    <source>
        <dbReference type="ARBA" id="ARBA00022771"/>
    </source>
</evidence>
<evidence type="ECO:0000256" key="4">
    <source>
        <dbReference type="ARBA" id="ARBA00022723"/>
    </source>
</evidence>
<evidence type="ECO:0000256" key="10">
    <source>
        <dbReference type="ARBA" id="ARBA00023015"/>
    </source>
</evidence>
<dbReference type="GO" id="GO:0006508">
    <property type="term" value="P:proteolysis"/>
    <property type="evidence" value="ECO:0007669"/>
    <property type="project" value="UniProtKB-KW"/>
</dbReference>
<dbReference type="FunFam" id="3.90.70.10:FF:000127">
    <property type="entry name" value="Ubiquitin C-terminal hydrolase Ubp8"/>
    <property type="match status" value="1"/>
</dbReference>
<evidence type="ECO:0000256" key="9">
    <source>
        <dbReference type="ARBA" id="ARBA00022833"/>
    </source>
</evidence>
<dbReference type="InterPro" id="IPR013083">
    <property type="entry name" value="Znf_RING/FYVE/PHD"/>
</dbReference>
<dbReference type="InterPro" id="IPR038765">
    <property type="entry name" value="Papain-like_cys_pep_sf"/>
</dbReference>
<evidence type="ECO:0000259" key="17">
    <source>
        <dbReference type="PROSITE" id="PS50271"/>
    </source>
</evidence>
<evidence type="ECO:0000256" key="15">
    <source>
        <dbReference type="RuleBase" id="RU366025"/>
    </source>
</evidence>
<dbReference type="OrthoDB" id="289038at2759"/>
<dbReference type="Gene3D" id="3.30.40.10">
    <property type="entry name" value="Zinc/RING finger domain, C3HC4 (zinc finger)"/>
    <property type="match status" value="1"/>
</dbReference>
<keyword evidence="12" id="KW-0539">Nucleus</keyword>
<dbReference type="GO" id="GO:0008270">
    <property type="term" value="F:zinc ion binding"/>
    <property type="evidence" value="ECO:0007669"/>
    <property type="project" value="UniProtKB-KW"/>
</dbReference>
<comment type="catalytic activity">
    <reaction evidence="1 15">
        <text>Thiol-dependent hydrolysis of ester, thioester, amide, peptide and isopeptide bonds formed by the C-terminal Gly of ubiquitin (a 76-residue protein attached to proteins as an intracellular targeting signal).</text>
        <dbReference type="EC" id="3.4.19.12"/>
    </reaction>
</comment>
<gene>
    <name evidence="18" type="ORF">BU16DRAFT_452693</name>
</gene>
<dbReference type="EC" id="3.4.19.12" evidence="15"/>
<dbReference type="PROSITE" id="PS00973">
    <property type="entry name" value="USP_2"/>
    <property type="match status" value="1"/>
</dbReference>
<protein>
    <recommendedName>
        <fullName evidence="15">Ubiquitin carboxyl-terminal hydrolase</fullName>
        <ecNumber evidence="15">3.4.19.12</ecNumber>
    </recommendedName>
</protein>
<dbReference type="InterPro" id="IPR001394">
    <property type="entry name" value="Peptidase_C19_UCH"/>
</dbReference>
<dbReference type="Pfam" id="PF00443">
    <property type="entry name" value="UCH"/>
    <property type="match status" value="1"/>
</dbReference>
<dbReference type="InterPro" id="IPR028889">
    <property type="entry name" value="USP"/>
</dbReference>
<dbReference type="PROSITE" id="PS50235">
    <property type="entry name" value="USP_3"/>
    <property type="match status" value="1"/>
</dbReference>
<accession>A0A6A6R6A1</accession>
<keyword evidence="10" id="KW-0805">Transcription regulation</keyword>
<dbReference type="CDD" id="cd02660">
    <property type="entry name" value="Peptidase_C19D"/>
    <property type="match status" value="1"/>
</dbReference>
<dbReference type="PROSITE" id="PS50271">
    <property type="entry name" value="ZF_UBP"/>
    <property type="match status" value="1"/>
</dbReference>
<dbReference type="InterPro" id="IPR018200">
    <property type="entry name" value="USP_CS"/>
</dbReference>
<evidence type="ECO:0000256" key="12">
    <source>
        <dbReference type="ARBA" id="ARBA00023242"/>
    </source>
</evidence>
<evidence type="ECO:0000256" key="14">
    <source>
        <dbReference type="PROSITE-ProRule" id="PRU00502"/>
    </source>
</evidence>
<keyword evidence="6 15" id="KW-0833">Ubl conjugation pathway</keyword>
<dbReference type="Pfam" id="PF02148">
    <property type="entry name" value="zf-UBP"/>
    <property type="match status" value="1"/>
</dbReference>
<dbReference type="InterPro" id="IPR050185">
    <property type="entry name" value="Ub_carboxyl-term_hydrolase"/>
</dbReference>
<dbReference type="GO" id="GO:0005634">
    <property type="term" value="C:nucleus"/>
    <property type="evidence" value="ECO:0007669"/>
    <property type="project" value="UniProtKB-SubCell"/>
</dbReference>
<evidence type="ECO:0000313" key="18">
    <source>
        <dbReference type="EMBL" id="KAF2500111.1"/>
    </source>
</evidence>
<feature type="domain" description="UBP-type" evidence="17">
    <location>
        <begin position="39"/>
        <end position="157"/>
    </location>
</feature>
<keyword evidence="5 14" id="KW-0863">Zinc-finger</keyword>
<dbReference type="PANTHER" id="PTHR21646">
    <property type="entry name" value="UBIQUITIN CARBOXYL-TERMINAL HYDROLASE"/>
    <property type="match status" value="1"/>
</dbReference>
<feature type="domain" description="USP" evidence="16">
    <location>
        <begin position="183"/>
        <end position="528"/>
    </location>
</feature>
<evidence type="ECO:0000256" key="11">
    <source>
        <dbReference type="ARBA" id="ARBA00023163"/>
    </source>
</evidence>
<dbReference type="InterPro" id="IPR001607">
    <property type="entry name" value="Znf_UBP"/>
</dbReference>
<keyword evidence="11" id="KW-0804">Transcription</keyword>
<evidence type="ECO:0000256" key="7">
    <source>
        <dbReference type="ARBA" id="ARBA00022801"/>
    </source>
</evidence>
<evidence type="ECO:0000313" key="19">
    <source>
        <dbReference type="Proteomes" id="UP000799750"/>
    </source>
</evidence>
<organism evidence="18 19">
    <name type="scientific">Lophium mytilinum</name>
    <dbReference type="NCBI Taxonomy" id="390894"/>
    <lineage>
        <taxon>Eukaryota</taxon>
        <taxon>Fungi</taxon>
        <taxon>Dikarya</taxon>
        <taxon>Ascomycota</taxon>
        <taxon>Pezizomycotina</taxon>
        <taxon>Dothideomycetes</taxon>
        <taxon>Pleosporomycetidae</taxon>
        <taxon>Mytilinidiales</taxon>
        <taxon>Mytilinidiaceae</taxon>
        <taxon>Lophium</taxon>
    </lineage>
</organism>
<keyword evidence="7 15" id="KW-0378">Hydrolase</keyword>
<dbReference type="PANTHER" id="PTHR21646:SF33">
    <property type="entry name" value="UBIQUITIN CARBOXYL-TERMINAL HYDROLASE 22"/>
    <property type="match status" value="1"/>
</dbReference>
<evidence type="ECO:0000259" key="16">
    <source>
        <dbReference type="PROSITE" id="PS50235"/>
    </source>
</evidence>
<dbReference type="EMBL" id="MU004183">
    <property type="protein sequence ID" value="KAF2500111.1"/>
    <property type="molecule type" value="Genomic_DNA"/>
</dbReference>
<dbReference type="SUPFAM" id="SSF57850">
    <property type="entry name" value="RING/U-box"/>
    <property type="match status" value="1"/>
</dbReference>